<gene>
    <name evidence="1" type="ORF">XAP6984_500025</name>
    <name evidence="2" type="ORF">XAP7430_470025</name>
</gene>
<evidence type="ECO:0000313" key="2">
    <source>
        <dbReference type="EMBL" id="SON90382.1"/>
    </source>
</evidence>
<proteinExistence type="predicted"/>
<evidence type="ECO:0000313" key="4">
    <source>
        <dbReference type="Proteomes" id="UP000234181"/>
    </source>
</evidence>
<dbReference type="AlphaFoldDB" id="A0AB38E122"/>
<evidence type="ECO:0000313" key="3">
    <source>
        <dbReference type="Proteomes" id="UP000234166"/>
    </source>
</evidence>
<evidence type="ECO:0000313" key="1">
    <source>
        <dbReference type="EMBL" id="SON83289.1"/>
    </source>
</evidence>
<protein>
    <submittedName>
        <fullName evidence="2">Uncharacterized protein</fullName>
    </submittedName>
</protein>
<organism evidence="2 3">
    <name type="scientific">Xanthomonas campestris pv. phaseoli</name>
    <dbReference type="NCBI Taxonomy" id="317013"/>
    <lineage>
        <taxon>Bacteria</taxon>
        <taxon>Pseudomonadati</taxon>
        <taxon>Pseudomonadota</taxon>
        <taxon>Gammaproteobacteria</taxon>
        <taxon>Lysobacterales</taxon>
        <taxon>Lysobacteraceae</taxon>
        <taxon>Xanthomonas</taxon>
    </lineage>
</organism>
<accession>A0AB38E122</accession>
<sequence>MWARHVGAACVSGRVLGSAAAYGIAGSVSGVDSGIGKQVVAAALGKLDAASLSADRAFAIAAHPLPGATHGNGVGGCHPRVIRSTQAGHIFLDR</sequence>
<dbReference type="Proteomes" id="UP000234166">
    <property type="component" value="Unassembled WGS sequence"/>
</dbReference>
<dbReference type="Proteomes" id="UP000234181">
    <property type="component" value="Unassembled WGS sequence"/>
</dbReference>
<dbReference type="EMBL" id="OCYS01000102">
    <property type="protein sequence ID" value="SON90382.1"/>
    <property type="molecule type" value="Genomic_DNA"/>
</dbReference>
<reference evidence="3 4" key="1">
    <citation type="submission" date="2017-10" db="EMBL/GenBank/DDBJ databases">
        <authorList>
            <person name="Regsiter A."/>
            <person name="William W."/>
        </authorList>
    </citation>
    <scope>NUCLEOTIDE SEQUENCE [LARGE SCALE GENOMIC DNA]</scope>
    <source>
        <strain evidence="1 4">CFBP6984</strain>
        <strain evidence="2 3">CFBP7430</strain>
    </source>
</reference>
<comment type="caution">
    <text evidence="2">The sequence shown here is derived from an EMBL/GenBank/DDBJ whole genome shotgun (WGS) entry which is preliminary data.</text>
</comment>
<dbReference type="EMBL" id="OCYT01000107">
    <property type="protein sequence ID" value="SON83289.1"/>
    <property type="molecule type" value="Genomic_DNA"/>
</dbReference>
<name>A0AB38E122_XANCH</name>
<keyword evidence="4" id="KW-1185">Reference proteome</keyword>